<dbReference type="InterPro" id="IPR017850">
    <property type="entry name" value="Alkaline_phosphatase_core_sf"/>
</dbReference>
<evidence type="ECO:0000256" key="2">
    <source>
        <dbReference type="PIRSR" id="PIRSR601952-2"/>
    </source>
</evidence>
<dbReference type="GO" id="GO:0046872">
    <property type="term" value="F:metal ion binding"/>
    <property type="evidence" value="ECO:0007669"/>
    <property type="project" value="UniProtKB-KW"/>
</dbReference>
<organism evidence="5 6">
    <name type="scientific">Candidatus Methylumidiphilus alinenensis</name>
    <dbReference type="NCBI Taxonomy" id="2202197"/>
    <lineage>
        <taxon>Bacteria</taxon>
        <taxon>Pseudomonadati</taxon>
        <taxon>Pseudomonadota</taxon>
        <taxon>Gammaproteobacteria</taxon>
        <taxon>Methylococcales</taxon>
        <taxon>Candidatus Methylumidiphilus</taxon>
    </lineage>
</organism>
<keyword evidence="4" id="KW-0732">Signal</keyword>
<comment type="similarity">
    <text evidence="3">Belongs to the alkaline phosphatase family.</text>
</comment>
<feature type="chain" id="PRO_5015839047" evidence="4">
    <location>
        <begin position="26"/>
        <end position="780"/>
    </location>
</feature>
<keyword evidence="2" id="KW-0460">Magnesium</keyword>
<dbReference type="PRINTS" id="PR00113">
    <property type="entry name" value="ALKPHPHTASE"/>
</dbReference>
<feature type="binding site" evidence="2">
    <location>
        <position position="456"/>
    </location>
    <ligand>
        <name>Zn(2+)</name>
        <dbReference type="ChEBI" id="CHEBI:29105"/>
        <label>2</label>
    </ligand>
</feature>
<feature type="binding site" evidence="2">
    <location>
        <position position="499"/>
    </location>
    <ligand>
        <name>Zn(2+)</name>
        <dbReference type="ChEBI" id="CHEBI:29105"/>
        <label>2</label>
    </ligand>
</feature>
<reference evidence="5 6" key="1">
    <citation type="journal article" date="2018" name="Aquat. Microb. Ecol.">
        <title>Gammaproteobacterial methanotrophs dominate.</title>
        <authorList>
            <person name="Rissanen A.J."/>
            <person name="Saarenheimo J."/>
            <person name="Tiirola M."/>
            <person name="Peura S."/>
            <person name="Aalto S.L."/>
            <person name="Karvinen A."/>
            <person name="Nykanen H."/>
        </authorList>
    </citation>
    <scope>NUCLEOTIDE SEQUENCE [LARGE SCALE GENOMIC DNA]</scope>
    <source>
        <strain evidence="5">AMbin10</strain>
    </source>
</reference>
<dbReference type="CDD" id="cd16012">
    <property type="entry name" value="ALP"/>
    <property type="match status" value="1"/>
</dbReference>
<name>A0A2W4QUS0_9GAMM</name>
<feature type="binding site" evidence="2">
    <location>
        <position position="651"/>
    </location>
    <ligand>
        <name>Zn(2+)</name>
        <dbReference type="ChEBI" id="CHEBI:29105"/>
        <label>2</label>
    </ligand>
</feature>
<keyword evidence="2" id="KW-0862">Zinc</keyword>
<dbReference type="SMART" id="SM00098">
    <property type="entry name" value="alkPPc"/>
    <property type="match status" value="1"/>
</dbReference>
<protein>
    <submittedName>
        <fullName evidence="5">Alkaline phosphatase</fullName>
    </submittedName>
</protein>
<sequence length="780" mass="81668">MSKPKLIHQCLAVAVAATLCSSANAASISRLTPPSDLTLAPSVVISRFLPGQKFDLQATVQPDAGLTVTSVVFSVDGTPVTPAPGTTSLVTTGLVSGLATGSAVASVRAYSNSSTGIHALRATATLSNGSTVIQNGNFEILGTSLSGNKVKNIIIMLGDGMGAAHRTAARIVSQGYSQGKAKSRLAMDTFPFTGMVMTSSLNSIVTDSAPGMSGYVSGNKNQNSQEGVWPDDTTDAFDNPRIEYLSEYLHRQQNKSLGLVTTADVFDATPAANAVHTSNRNNGTGIVDQYLDDRNLTGLTVLMGGGRKWFLPNSTNAIQPISGTYNIANGSQRTNGTDYTLHSDVITGWGAAPGALDNNRDLIADFQAAGFAYAPDKTTLDSITTVTPDKLLGLFAFSNMNVSMDKIGKRRGNSTVVDDYGFPDQPMLDEMASAALKVLAKNPGGFIAMIEGASIDKQAHLMDTDRWILEAIEFDHAVQVAKDFANSNPGTLVIVTADHECSGAAIIGASTVSAATLAGNATATPTGGTKTSLMRDGSPNAVVPPGATPSSPVVGTYDTAKFPAYSNSADGFPATTDINYKMLIGYGANADRYETWLSNPQPTQDSQQPFVKVGNNNPHPNLSNYPSSPSIRNNSTGFFVTGQVPGDQAVHTATDIPLSAMGLGAELFTGVMDNTEVFFKLAQATLAGVPASTANPVKLNPSTQEQCLLNWAESGKYASLFLPAGAATQISPPYTYRYYSKTNSYVGVSSDNNHVYYQGPDGVLKDVGDLASWLATASCS</sequence>
<evidence type="ECO:0000313" key="6">
    <source>
        <dbReference type="Proteomes" id="UP000249396"/>
    </source>
</evidence>
<evidence type="ECO:0000256" key="4">
    <source>
        <dbReference type="SAM" id="SignalP"/>
    </source>
</evidence>
<feature type="signal peptide" evidence="4">
    <location>
        <begin position="1"/>
        <end position="25"/>
    </location>
</feature>
<gene>
    <name evidence="5" type="ORF">DM484_17945</name>
</gene>
<accession>A0A2W4QUS0</accession>
<feature type="binding site" evidence="2">
    <location>
        <position position="267"/>
    </location>
    <ligand>
        <name>Mg(2+)</name>
        <dbReference type="ChEBI" id="CHEBI:18420"/>
    </ligand>
</feature>
<comment type="cofactor">
    <cofactor evidence="2">
        <name>Zn(2+)</name>
        <dbReference type="ChEBI" id="CHEBI:29105"/>
    </cofactor>
    <text evidence="2">Binds 2 Zn(2+) ions.</text>
</comment>
<comment type="caution">
    <text evidence="5">The sequence shown here is derived from an EMBL/GenBank/DDBJ whole genome shotgun (WGS) entry which is preliminary data.</text>
</comment>
<feature type="active site" description="Phosphoserine intermediate" evidence="1">
    <location>
        <position position="208"/>
    </location>
</feature>
<evidence type="ECO:0000256" key="3">
    <source>
        <dbReference type="RuleBase" id="RU003946"/>
    </source>
</evidence>
<feature type="binding site" evidence="2">
    <location>
        <position position="159"/>
    </location>
    <ligand>
        <name>Mg(2+)</name>
        <dbReference type="ChEBI" id="CHEBI:18420"/>
    </ligand>
</feature>
<feature type="binding site" evidence="2">
    <location>
        <position position="159"/>
    </location>
    <ligand>
        <name>Zn(2+)</name>
        <dbReference type="ChEBI" id="CHEBI:29105"/>
        <label>2</label>
    </ligand>
</feature>
<dbReference type="PANTHER" id="PTHR11596">
    <property type="entry name" value="ALKALINE PHOSPHATASE"/>
    <property type="match status" value="1"/>
</dbReference>
<dbReference type="EMBL" id="QJPH01000377">
    <property type="protein sequence ID" value="PZN75771.1"/>
    <property type="molecule type" value="Genomic_DNA"/>
</dbReference>
<proteinExistence type="inferred from homology"/>
<evidence type="ECO:0000313" key="5">
    <source>
        <dbReference type="EMBL" id="PZN75771.1"/>
    </source>
</evidence>
<dbReference type="PANTHER" id="PTHR11596:SF72">
    <property type="entry name" value="ALKALINE PHOSPHATASE"/>
    <property type="match status" value="1"/>
</dbReference>
<dbReference type="Proteomes" id="UP000249396">
    <property type="component" value="Unassembled WGS sequence"/>
</dbReference>
<feature type="binding site" evidence="2">
    <location>
        <position position="498"/>
    </location>
    <ligand>
        <name>Zn(2+)</name>
        <dbReference type="ChEBI" id="CHEBI:29105"/>
        <label>2</label>
    </ligand>
</feature>
<dbReference type="GO" id="GO:0004035">
    <property type="term" value="F:alkaline phosphatase activity"/>
    <property type="evidence" value="ECO:0007669"/>
    <property type="project" value="TreeGrafter"/>
</dbReference>
<dbReference type="SUPFAM" id="SSF53649">
    <property type="entry name" value="Alkaline phosphatase-like"/>
    <property type="match status" value="1"/>
</dbReference>
<feature type="binding site" evidence="2">
    <location>
        <position position="451"/>
    </location>
    <ligand>
        <name>Mg(2+)</name>
        <dbReference type="ChEBI" id="CHEBI:18420"/>
    </ligand>
</feature>
<keyword evidence="2" id="KW-0479">Metal-binding</keyword>
<dbReference type="Pfam" id="PF00245">
    <property type="entry name" value="Alk_phosphatase"/>
    <property type="match status" value="1"/>
</dbReference>
<feature type="binding site" evidence="2">
    <location>
        <position position="460"/>
    </location>
    <ligand>
        <name>Zn(2+)</name>
        <dbReference type="ChEBI" id="CHEBI:29105"/>
        <label>2</label>
    </ligand>
</feature>
<dbReference type="Gene3D" id="3.40.720.10">
    <property type="entry name" value="Alkaline Phosphatase, subunit A"/>
    <property type="match status" value="1"/>
</dbReference>
<comment type="cofactor">
    <cofactor evidence="2">
        <name>Mg(2+)</name>
        <dbReference type="ChEBI" id="CHEBI:18420"/>
    </cofactor>
    <text evidence="2">Binds 1 Mg(2+) ion.</text>
</comment>
<dbReference type="InterPro" id="IPR001952">
    <property type="entry name" value="Alkaline_phosphatase"/>
</dbReference>
<feature type="binding site" evidence="2">
    <location>
        <position position="269"/>
    </location>
    <ligand>
        <name>Mg(2+)</name>
        <dbReference type="ChEBI" id="CHEBI:18420"/>
    </ligand>
</feature>
<dbReference type="AlphaFoldDB" id="A0A2W4QUS0"/>
<evidence type="ECO:0000256" key="1">
    <source>
        <dbReference type="PIRSR" id="PIRSR601952-1"/>
    </source>
</evidence>